<comment type="caution">
    <text evidence="1">The sequence shown here is derived from an EMBL/GenBank/DDBJ whole genome shotgun (WGS) entry which is preliminary data.</text>
</comment>
<proteinExistence type="predicted"/>
<evidence type="ECO:0000313" key="2">
    <source>
        <dbReference type="Proteomes" id="UP000178446"/>
    </source>
</evidence>
<dbReference type="AlphaFoldDB" id="A0A1F7XSG3"/>
<protein>
    <submittedName>
        <fullName evidence="1">Uncharacterized protein</fullName>
    </submittedName>
</protein>
<reference evidence="1 2" key="1">
    <citation type="journal article" date="2016" name="Nat. Commun.">
        <title>Thousands of microbial genomes shed light on interconnected biogeochemical processes in an aquifer system.</title>
        <authorList>
            <person name="Anantharaman K."/>
            <person name="Brown C.T."/>
            <person name="Hug L.A."/>
            <person name="Sharon I."/>
            <person name="Castelle C.J."/>
            <person name="Probst A.J."/>
            <person name="Thomas B.C."/>
            <person name="Singh A."/>
            <person name="Wilkins M.J."/>
            <person name="Karaoz U."/>
            <person name="Brodie E.L."/>
            <person name="Williams K.H."/>
            <person name="Hubbard S.S."/>
            <person name="Banfield J.F."/>
        </authorList>
    </citation>
    <scope>NUCLEOTIDE SEQUENCE [LARGE SCALE GENOMIC DNA]</scope>
</reference>
<sequence length="90" mass="10021">MGTEQKINEPNTLKWIVLVEQTTRGFLRDNPLQEGYYEILVKGRIRPKGKASGCKGGIGRDALEIRQVTDTTSPGKKVGLQGELTRIRLP</sequence>
<accession>A0A1F7XSG3</accession>
<gene>
    <name evidence="1" type="ORF">A2685_00070</name>
</gene>
<dbReference type="EMBL" id="MGGB01000062">
    <property type="protein sequence ID" value="OGM17977.1"/>
    <property type="molecule type" value="Genomic_DNA"/>
</dbReference>
<evidence type="ECO:0000313" key="1">
    <source>
        <dbReference type="EMBL" id="OGM17977.1"/>
    </source>
</evidence>
<organism evidence="1 2">
    <name type="scientific">Candidatus Woesebacteria bacterium RIFCSPHIGHO2_01_FULL_37_10</name>
    <dbReference type="NCBI Taxonomy" id="1802489"/>
    <lineage>
        <taxon>Bacteria</taxon>
        <taxon>Candidatus Woeseibacteriota</taxon>
    </lineage>
</organism>
<dbReference type="Proteomes" id="UP000178446">
    <property type="component" value="Unassembled WGS sequence"/>
</dbReference>
<name>A0A1F7XSG3_9BACT</name>